<dbReference type="AlphaFoldDB" id="A0A1G5GPN7"/>
<name>A0A1G5GPN7_9BACT</name>
<sequence>MPEAFRNNRPKLHEAPITPYRQKKPLQSIESRSFDNTNLFIKLFKSLAPGKAAGGFFYAFAFSFSAHQPFNFSFRS</sequence>
<evidence type="ECO:0000313" key="1">
    <source>
        <dbReference type="EMBL" id="SCY53516.1"/>
    </source>
</evidence>
<evidence type="ECO:0000313" key="2">
    <source>
        <dbReference type="Proteomes" id="UP000198870"/>
    </source>
</evidence>
<keyword evidence="2" id="KW-1185">Reference proteome</keyword>
<dbReference type="EMBL" id="FMUX01000011">
    <property type="protein sequence ID" value="SCY53516.1"/>
    <property type="molecule type" value="Genomic_DNA"/>
</dbReference>
<proteinExistence type="predicted"/>
<reference evidence="1 2" key="1">
    <citation type="submission" date="2016-10" db="EMBL/GenBank/DDBJ databases">
        <authorList>
            <person name="de Groot N.N."/>
        </authorList>
    </citation>
    <scope>NUCLEOTIDE SEQUENCE [LARGE SCALE GENOMIC DNA]</scope>
    <source>
        <strain evidence="1 2">AA1</strain>
    </source>
</reference>
<organism evidence="1 2">
    <name type="scientific">Desulfoluna spongiiphila</name>
    <dbReference type="NCBI Taxonomy" id="419481"/>
    <lineage>
        <taxon>Bacteria</taxon>
        <taxon>Pseudomonadati</taxon>
        <taxon>Thermodesulfobacteriota</taxon>
        <taxon>Desulfobacteria</taxon>
        <taxon>Desulfobacterales</taxon>
        <taxon>Desulfolunaceae</taxon>
        <taxon>Desulfoluna</taxon>
    </lineage>
</organism>
<gene>
    <name evidence="1" type="ORF">SAMN05216233_11152</name>
</gene>
<protein>
    <submittedName>
        <fullName evidence="1">Uncharacterized protein</fullName>
    </submittedName>
</protein>
<accession>A0A1G5GPN7</accession>
<dbReference type="Proteomes" id="UP000198870">
    <property type="component" value="Unassembled WGS sequence"/>
</dbReference>